<name>A0A8S5QVA3_9CAUD</name>
<dbReference type="EMBL" id="BK015744">
    <property type="protein sequence ID" value="DAE22984.1"/>
    <property type="molecule type" value="Genomic_DNA"/>
</dbReference>
<organism evidence="1">
    <name type="scientific">Siphoviridae sp. ct2u94</name>
    <dbReference type="NCBI Taxonomy" id="2826277"/>
    <lineage>
        <taxon>Viruses</taxon>
        <taxon>Duplodnaviria</taxon>
        <taxon>Heunggongvirae</taxon>
        <taxon>Uroviricota</taxon>
        <taxon>Caudoviricetes</taxon>
    </lineage>
</organism>
<protein>
    <submittedName>
        <fullName evidence="1">Minor capsid protein</fullName>
    </submittedName>
</protein>
<proteinExistence type="predicted"/>
<reference evidence="1" key="1">
    <citation type="journal article" date="2021" name="Proc. Natl. Acad. Sci. U.S.A.">
        <title>A Catalog of Tens of Thousands of Viruses from Human Metagenomes Reveals Hidden Associations with Chronic Diseases.</title>
        <authorList>
            <person name="Tisza M.J."/>
            <person name="Buck C.B."/>
        </authorList>
    </citation>
    <scope>NUCLEOTIDE SEQUENCE</scope>
    <source>
        <strain evidence="1">Ct2u94</strain>
    </source>
</reference>
<accession>A0A8S5QVA3</accession>
<evidence type="ECO:0000313" key="1">
    <source>
        <dbReference type="EMBL" id="DAE22984.1"/>
    </source>
</evidence>
<sequence length="115" mass="12545">MSSLASWSYTAPCTIWRNLGIDEYGDSLGWAAPEIIMCDYQGGLSARIGSIGSEIVVKNTFWSEYSQAKKGDYLLIGESTEADPIAAGADEVMQAIRYADTFERLTDDYAILTGV</sequence>